<proteinExistence type="predicted"/>
<dbReference type="Proteomes" id="UP000664048">
    <property type="component" value="Unassembled WGS sequence"/>
</dbReference>
<gene>
    <name evidence="4" type="ORF">J4M89_29485</name>
    <name evidence="3" type="ORF">JIN94_25885</name>
</gene>
<name>A0AAP1V7P4_9BURK</name>
<dbReference type="EMBL" id="JAENIB010000013">
    <property type="protein sequence ID" value="MBK1933326.1"/>
    <property type="molecule type" value="Genomic_DNA"/>
</dbReference>
<dbReference type="GeneID" id="93188810"/>
<protein>
    <submittedName>
        <fullName evidence="3">Acyl--CoA ligase</fullName>
    </submittedName>
</protein>
<evidence type="ECO:0000313" key="3">
    <source>
        <dbReference type="EMBL" id="MBK1933326.1"/>
    </source>
</evidence>
<feature type="domain" description="AMP-binding enzyme C-terminal" evidence="2">
    <location>
        <begin position="426"/>
        <end position="499"/>
    </location>
</feature>
<dbReference type="Gene3D" id="3.40.50.12780">
    <property type="entry name" value="N-terminal domain of ligase-like"/>
    <property type="match status" value="1"/>
</dbReference>
<dbReference type="EMBL" id="JAGEMX010000012">
    <property type="protein sequence ID" value="MBO1833527.1"/>
    <property type="molecule type" value="Genomic_DNA"/>
</dbReference>
<keyword evidence="3" id="KW-0436">Ligase</keyword>
<dbReference type="InterPro" id="IPR020845">
    <property type="entry name" value="AMP-binding_CS"/>
</dbReference>
<dbReference type="RefSeq" id="WP_198113740.1">
    <property type="nucleotide sequence ID" value="NZ_AP018357.1"/>
</dbReference>
<dbReference type="Pfam" id="PF13193">
    <property type="entry name" value="AMP-binding_C"/>
    <property type="match status" value="1"/>
</dbReference>
<dbReference type="InterPro" id="IPR045851">
    <property type="entry name" value="AMP-bd_C_sf"/>
</dbReference>
<accession>A0AAP1V7P4</accession>
<keyword evidence="6" id="KW-1185">Reference proteome</keyword>
<dbReference type="InterPro" id="IPR025110">
    <property type="entry name" value="AMP-bd_C"/>
</dbReference>
<dbReference type="PANTHER" id="PTHR43767:SF1">
    <property type="entry name" value="NONRIBOSOMAL PEPTIDE SYNTHASE PES1 (EUROFUNG)-RELATED"/>
    <property type="match status" value="1"/>
</dbReference>
<dbReference type="InterPro" id="IPR050237">
    <property type="entry name" value="ATP-dep_AMP-bd_enzyme"/>
</dbReference>
<comment type="caution">
    <text evidence="3">The sequence shown here is derived from an EMBL/GenBank/DDBJ whole genome shotgun (WGS) entry which is preliminary data.</text>
</comment>
<evidence type="ECO:0000313" key="6">
    <source>
        <dbReference type="Proteomes" id="UP000664048"/>
    </source>
</evidence>
<dbReference type="Proteomes" id="UP000611459">
    <property type="component" value="Unassembled WGS sequence"/>
</dbReference>
<dbReference type="AlphaFoldDB" id="A0AAP1V7P4"/>
<dbReference type="Pfam" id="PF00501">
    <property type="entry name" value="AMP-binding"/>
    <property type="match status" value="1"/>
</dbReference>
<dbReference type="PANTHER" id="PTHR43767">
    <property type="entry name" value="LONG-CHAIN-FATTY-ACID--COA LIGASE"/>
    <property type="match status" value="1"/>
</dbReference>
<evidence type="ECO:0000313" key="4">
    <source>
        <dbReference type="EMBL" id="MBO1833527.1"/>
    </source>
</evidence>
<dbReference type="SUPFAM" id="SSF56801">
    <property type="entry name" value="Acetyl-CoA synthetase-like"/>
    <property type="match status" value="1"/>
</dbReference>
<reference evidence="4 6" key="2">
    <citation type="submission" date="2021-03" db="EMBL/GenBank/DDBJ databases">
        <title>Clinical course, treatment and visual outcome of an outbreak of Burkholderia contaminans endophthalmitis following cataract surgery.</title>
        <authorList>
            <person name="Lind C."/>
            <person name="Olsen K."/>
            <person name="Angelsen N.K."/>
            <person name="Krefting E.A."/>
            <person name="Fossen K."/>
            <person name="Gravningen K."/>
            <person name="Depoorter E."/>
            <person name="Vandamme P."/>
            <person name="Bertelsen G."/>
        </authorList>
    </citation>
    <scope>NUCLEOTIDE SEQUENCE [LARGE SCALE GENOMIC DNA]</scope>
    <source>
        <strain evidence="4 6">51242556</strain>
    </source>
</reference>
<dbReference type="PROSITE" id="PS00455">
    <property type="entry name" value="AMP_BINDING"/>
    <property type="match status" value="1"/>
</dbReference>
<dbReference type="Gene3D" id="3.30.300.30">
    <property type="match status" value="1"/>
</dbReference>
<dbReference type="GO" id="GO:0016878">
    <property type="term" value="F:acid-thiol ligase activity"/>
    <property type="evidence" value="ECO:0007669"/>
    <property type="project" value="UniProtKB-ARBA"/>
</dbReference>
<sequence length="507" mass="54574">MKADAMIERFPQYFERSASSRRDKVALVVDGRPATYGELLDVMSTIADTLHRLGIPAGARVALYSETSVHAVAAAFGILKAGCVLACIRHTIDTAELERHIADCGASALVASRSTSPRVASRHRAVTIDATRGDLSKYVVCFATDGASEADNPCMDDAATIFYTSGSTGDSKGVLVTHRNMIAAFRSVSGYLANSERDIVLSFSPGLSSDYGFYNTVMPLLFGGRAVVETALPASAAAIVDLIERHGVTGLHVFPPALFRLCESGDLPASRLQSLRYVSTSGQALPGNYIRLIRRALPAVLIYCNYGSTECKRIAYLPPAELDRRIGSVGKAIPGIRTYLVGHDNALVVQPWQVGELAVAGDLLMEKYWGRESDTARVIRTGCFGELRVFMTGDLFAMDEDGFLFFQCRKGDLFDRDGVPVNPRAVERVLLDHESVAEALVVPVSRSDGARVPKAYVVPAATSAANAIELLDHCRRHLDSASVPASIDFLRALPRSFGGKVSAQGLN</sequence>
<reference evidence="3" key="1">
    <citation type="submission" date="2021-01" db="EMBL/GenBank/DDBJ databases">
        <title>Outbreak of Burkholderia contaminns endophthalmitis traced to a clinical ventilation system.</title>
        <authorList>
            <person name="Lipuma J."/>
            <person name="Spilker T."/>
            <person name="Kratholm J."/>
        </authorList>
    </citation>
    <scope>NUCLEOTIDE SEQUENCE</scope>
    <source>
        <strain evidence="3">HI4954</strain>
    </source>
</reference>
<feature type="domain" description="AMP-dependent synthetase/ligase" evidence="1">
    <location>
        <begin position="14"/>
        <end position="369"/>
    </location>
</feature>
<evidence type="ECO:0000313" key="5">
    <source>
        <dbReference type="Proteomes" id="UP000611459"/>
    </source>
</evidence>
<organism evidence="3 5">
    <name type="scientific">Burkholderia contaminans</name>
    <dbReference type="NCBI Taxonomy" id="488447"/>
    <lineage>
        <taxon>Bacteria</taxon>
        <taxon>Pseudomonadati</taxon>
        <taxon>Pseudomonadota</taxon>
        <taxon>Betaproteobacteria</taxon>
        <taxon>Burkholderiales</taxon>
        <taxon>Burkholderiaceae</taxon>
        <taxon>Burkholderia</taxon>
        <taxon>Burkholderia cepacia complex</taxon>
    </lineage>
</organism>
<dbReference type="InterPro" id="IPR000873">
    <property type="entry name" value="AMP-dep_synth/lig_dom"/>
</dbReference>
<evidence type="ECO:0000259" key="1">
    <source>
        <dbReference type="Pfam" id="PF00501"/>
    </source>
</evidence>
<evidence type="ECO:0000259" key="2">
    <source>
        <dbReference type="Pfam" id="PF13193"/>
    </source>
</evidence>
<dbReference type="InterPro" id="IPR042099">
    <property type="entry name" value="ANL_N_sf"/>
</dbReference>